<feature type="signal peptide" evidence="1">
    <location>
        <begin position="1"/>
        <end position="27"/>
    </location>
</feature>
<feature type="domain" description="Phosphatidic acid phosphatase type 2/haloperoxidase" evidence="2">
    <location>
        <begin position="815"/>
        <end position="921"/>
    </location>
</feature>
<dbReference type="SUPFAM" id="SSF48317">
    <property type="entry name" value="Acid phosphatase/Vanadium-dependent haloperoxidase"/>
    <property type="match status" value="1"/>
</dbReference>
<dbReference type="EMBL" id="JANUGW010000045">
    <property type="protein sequence ID" value="MCS0585539.1"/>
    <property type="molecule type" value="Genomic_DNA"/>
</dbReference>
<dbReference type="CDD" id="cd03394">
    <property type="entry name" value="PAP2_like_5"/>
    <property type="match status" value="1"/>
</dbReference>
<comment type="caution">
    <text evidence="3">The sequence shown here is derived from an EMBL/GenBank/DDBJ whole genome shotgun (WGS) entry which is preliminary data.</text>
</comment>
<dbReference type="Proteomes" id="UP001204151">
    <property type="component" value="Unassembled WGS sequence"/>
</dbReference>
<dbReference type="Gene3D" id="1.20.144.10">
    <property type="entry name" value="Phosphatidic acid phosphatase type 2/haloperoxidase"/>
    <property type="match status" value="1"/>
</dbReference>
<protein>
    <submittedName>
        <fullName evidence="3">YjbH domain-containing protein</fullName>
    </submittedName>
</protein>
<keyword evidence="1" id="KW-0732">Signal</keyword>
<evidence type="ECO:0000313" key="4">
    <source>
        <dbReference type="Proteomes" id="UP001204151"/>
    </source>
</evidence>
<dbReference type="Pfam" id="PF06082">
    <property type="entry name" value="YjbH"/>
    <property type="match status" value="2"/>
</dbReference>
<gene>
    <name evidence="3" type="ORF">NX784_28570</name>
</gene>
<sequence>MSERTSRLPFKLSLYGLLLLDVANACAATPTIQGESGYINMPSAWVEADGTTSLGIGHDQPYTPVWLSATLLPFLQMVARYESISGIAGFTNVSGAYGSNYGRYKDKQVGLKLRLFDETESLPALSFGSNDIQGTRLFKGEYLVASKSFGTTRNVEASVGYGRTRPNGLFAGMRWAPVATPGWAVVAEYDANDYKHDFRANETGADSRRKGPAVGLEYRWGWLGAQVARQRDHFSFNTYLSIPFAEREFVPKVYEPAPFNPKDAPARVSADEWQKNGVHGTELAQALVKQDFRNVRVELDATTLKLVLTNNRISNLGRAVGRAVRTALAFAPEGTEKIEVTYTKLEQPIATYEFRDLQRLSDYLTGLVARDEFLQSVSVRYAQPSDTIGDDLGLIAAVRDQDDGLSMQMGREGNLVQVASEDKEANRFRLVPKMSFFFNDPSGFLRYEFWGDATYDRRLADSLYLNSDLKLTALQNVTGVTQPSNSLLPHVRTDIADYKRGGRIKLNRLLLNKYAMLDERVYARISGGLYEEMFRGVGGQVLYLPKDSRWATDLTADALQQRGVKGWFDQRDYRTVSALAALHYKLPYDVTATARVGRFLAKDDGVRLEFKRRFPSGVEIGAWYSHTNGKDITNPGTPEKPYNDKGVFLSVPLNIMLPADSQNTASVALSPWTRDVGQMVSSPGDLYDLMEQPRRDMTSYDGLGNFAERRDEQSLPAVNPPAHPMTNPWPEFRWRLEQSMSTTPTLPQWAKRTMLGGGAVLASALLDKPVDNFMKRHADASLVRDWGKVGKAAPVVFAGAAGAALLFGDARAENVGFIALESMIAAGAVSIAAKRVVGRARPDEELGQFSTARNRSNASFPSNHSTVAFAAITPFAQEYDAPWLYGVAAAGTLGRTAGREHWVSDVVAGGVLGYAIGGWLWRAQSQDRRSSFAVSPGPRSIAMAWRGDY</sequence>
<name>A0ABT2A0A0_9BURK</name>
<reference evidence="3 4" key="1">
    <citation type="submission" date="2022-08" db="EMBL/GenBank/DDBJ databases">
        <title>Reclassification of Massilia species as members of the genera Telluria, Duganella, Pseudoduganella, Mokoshia gen. nov. and Zemynaea gen. nov. using orthogonal and non-orthogonal genome-based approaches.</title>
        <authorList>
            <person name="Bowman J.P."/>
        </authorList>
    </citation>
    <scope>NUCLEOTIDE SEQUENCE [LARGE SCALE GENOMIC DNA]</scope>
    <source>
        <strain evidence="3 4">JCM 31316</strain>
    </source>
</reference>
<keyword evidence="4" id="KW-1185">Reference proteome</keyword>
<evidence type="ECO:0000313" key="3">
    <source>
        <dbReference type="EMBL" id="MCS0585539.1"/>
    </source>
</evidence>
<accession>A0ABT2A0A0</accession>
<dbReference type="SMART" id="SM00014">
    <property type="entry name" value="acidPPc"/>
    <property type="match status" value="1"/>
</dbReference>
<feature type="chain" id="PRO_5046820969" evidence="1">
    <location>
        <begin position="28"/>
        <end position="949"/>
    </location>
</feature>
<evidence type="ECO:0000256" key="1">
    <source>
        <dbReference type="SAM" id="SignalP"/>
    </source>
</evidence>
<dbReference type="InterPro" id="IPR010344">
    <property type="entry name" value="YbjH"/>
</dbReference>
<dbReference type="RefSeq" id="WP_258820059.1">
    <property type="nucleotide sequence ID" value="NZ_JANUGW010000045.1"/>
</dbReference>
<evidence type="ECO:0000259" key="2">
    <source>
        <dbReference type="SMART" id="SM00014"/>
    </source>
</evidence>
<organism evidence="3 4">
    <name type="scientific">Massilia pinisoli</name>
    <dbReference type="NCBI Taxonomy" id="1772194"/>
    <lineage>
        <taxon>Bacteria</taxon>
        <taxon>Pseudomonadati</taxon>
        <taxon>Pseudomonadota</taxon>
        <taxon>Betaproteobacteria</taxon>
        <taxon>Burkholderiales</taxon>
        <taxon>Oxalobacteraceae</taxon>
        <taxon>Telluria group</taxon>
        <taxon>Massilia</taxon>
    </lineage>
</organism>
<proteinExistence type="predicted"/>
<dbReference type="InterPro" id="IPR000326">
    <property type="entry name" value="PAP2/HPO"/>
</dbReference>
<dbReference type="Pfam" id="PF01569">
    <property type="entry name" value="PAP2"/>
    <property type="match status" value="1"/>
</dbReference>
<dbReference type="InterPro" id="IPR036938">
    <property type="entry name" value="PAP2/HPO_sf"/>
</dbReference>